<dbReference type="InterPro" id="IPR023574">
    <property type="entry name" value="Ribosomal_uL4_dom_sf"/>
</dbReference>
<comment type="caution">
    <text evidence="7">The sequence shown here is derived from an EMBL/GenBank/DDBJ whole genome shotgun (WGS) entry which is preliminary data.</text>
</comment>
<dbReference type="InterPro" id="IPR002136">
    <property type="entry name" value="Ribosomal_uL4"/>
</dbReference>
<keyword evidence="3 5" id="KW-0687">Ribonucleoprotein</keyword>
<comment type="similarity">
    <text evidence="1 5">Belongs to the universal ribosomal protein uL4 family.</text>
</comment>
<name>A0ABU3I9U0_9ACTO</name>
<accession>A0ABU3I9U0</accession>
<dbReference type="GO" id="GO:0005840">
    <property type="term" value="C:ribosome"/>
    <property type="evidence" value="ECO:0007669"/>
    <property type="project" value="UniProtKB-KW"/>
</dbReference>
<dbReference type="RefSeq" id="WP_313272485.1">
    <property type="nucleotide sequence ID" value="NZ_JASXSX010000001.1"/>
</dbReference>
<dbReference type="Proteomes" id="UP001247542">
    <property type="component" value="Unassembled WGS sequence"/>
</dbReference>
<proteinExistence type="inferred from homology"/>
<feature type="region of interest" description="Disordered" evidence="6">
    <location>
        <begin position="51"/>
        <end position="78"/>
    </location>
</feature>
<dbReference type="EMBL" id="JASXSX010000001">
    <property type="protein sequence ID" value="MDT3767140.1"/>
    <property type="molecule type" value="Genomic_DNA"/>
</dbReference>
<comment type="subunit">
    <text evidence="5">Part of the 50S ribosomal subunit.</text>
</comment>
<feature type="region of interest" description="Disordered" evidence="6">
    <location>
        <begin position="83"/>
        <end position="102"/>
    </location>
</feature>
<evidence type="ECO:0000256" key="4">
    <source>
        <dbReference type="ARBA" id="ARBA00035244"/>
    </source>
</evidence>
<reference evidence="7 8" key="1">
    <citation type="submission" date="2023-06" db="EMBL/GenBank/DDBJ databases">
        <title>Draft genome sequence of Gleimia hominis type strain CCUG 57540T.</title>
        <authorList>
            <person name="Salva-Serra F."/>
            <person name="Cardew S."/>
            <person name="Jensie Markopoulos S."/>
            <person name="Ohlen M."/>
            <person name="Inganas E."/>
            <person name="Svensson-Stadler L."/>
            <person name="Moore E.R.B."/>
        </authorList>
    </citation>
    <scope>NUCLEOTIDE SEQUENCE [LARGE SCALE GENOMIC DNA]</scope>
    <source>
        <strain evidence="7 8">CCUG 57540</strain>
    </source>
</reference>
<dbReference type="PANTHER" id="PTHR10746">
    <property type="entry name" value="50S RIBOSOMAL PROTEIN L4"/>
    <property type="match status" value="1"/>
</dbReference>
<comment type="function">
    <text evidence="5">One of the primary rRNA binding proteins, this protein initially binds near the 5'-end of the 23S rRNA. It is important during the early stages of 50S assembly. It makes multiple contacts with different domains of the 23S rRNA in the assembled 50S subunit and ribosome.</text>
</comment>
<gene>
    <name evidence="5 7" type="primary">rplD</name>
    <name evidence="7" type="ORF">QS713_03550</name>
</gene>
<evidence type="ECO:0000256" key="6">
    <source>
        <dbReference type="SAM" id="MobiDB-lite"/>
    </source>
</evidence>
<dbReference type="Pfam" id="PF00573">
    <property type="entry name" value="Ribosomal_L4"/>
    <property type="match status" value="1"/>
</dbReference>
<evidence type="ECO:0000313" key="8">
    <source>
        <dbReference type="Proteomes" id="UP001247542"/>
    </source>
</evidence>
<dbReference type="PANTHER" id="PTHR10746:SF6">
    <property type="entry name" value="LARGE RIBOSOMAL SUBUNIT PROTEIN UL4M"/>
    <property type="match status" value="1"/>
</dbReference>
<dbReference type="NCBIfam" id="TIGR03953">
    <property type="entry name" value="rplD_bact"/>
    <property type="match status" value="1"/>
</dbReference>
<sequence length="212" mass="23224">MANKVDVLDVEGKKVETAELPEQYFGRDVNVPLIHQVVKAQLAASRAGTAKAKTRGEVSGGGKKPWRQKGTGRARQGSIRAPQWAGGGVVHGPQPRSYAQRTPKKMKLGALYSALSNRADADRILVVTGFIAEDKISTKEARVAVDRLTAGERTLYVTFRGDDNNILSVRNLPNVHILYVDQLNTLDVMNSEYVVFHKTALEQFLAAKEGNK</sequence>
<keyword evidence="2 5" id="KW-0689">Ribosomal protein</keyword>
<dbReference type="HAMAP" id="MF_01328_B">
    <property type="entry name" value="Ribosomal_uL4_B"/>
    <property type="match status" value="1"/>
</dbReference>
<dbReference type="Gene3D" id="3.40.1370.10">
    <property type="match status" value="1"/>
</dbReference>
<evidence type="ECO:0000256" key="3">
    <source>
        <dbReference type="ARBA" id="ARBA00023274"/>
    </source>
</evidence>
<dbReference type="InterPro" id="IPR013005">
    <property type="entry name" value="Ribosomal_uL4-like"/>
</dbReference>
<protein>
    <recommendedName>
        <fullName evidence="4 5">Large ribosomal subunit protein uL4</fullName>
    </recommendedName>
</protein>
<keyword evidence="5" id="KW-0694">RNA-binding</keyword>
<keyword evidence="5" id="KW-0699">rRNA-binding</keyword>
<evidence type="ECO:0000313" key="7">
    <source>
        <dbReference type="EMBL" id="MDT3767140.1"/>
    </source>
</evidence>
<evidence type="ECO:0000256" key="1">
    <source>
        <dbReference type="ARBA" id="ARBA00010528"/>
    </source>
</evidence>
<evidence type="ECO:0000256" key="5">
    <source>
        <dbReference type="HAMAP-Rule" id="MF_01328"/>
    </source>
</evidence>
<dbReference type="SUPFAM" id="SSF52166">
    <property type="entry name" value="Ribosomal protein L4"/>
    <property type="match status" value="1"/>
</dbReference>
<evidence type="ECO:0000256" key="2">
    <source>
        <dbReference type="ARBA" id="ARBA00022980"/>
    </source>
</evidence>
<organism evidence="7 8">
    <name type="scientific">Gleimia hominis</name>
    <dbReference type="NCBI Taxonomy" id="595468"/>
    <lineage>
        <taxon>Bacteria</taxon>
        <taxon>Bacillati</taxon>
        <taxon>Actinomycetota</taxon>
        <taxon>Actinomycetes</taxon>
        <taxon>Actinomycetales</taxon>
        <taxon>Actinomycetaceae</taxon>
        <taxon>Gleimia</taxon>
    </lineage>
</organism>
<keyword evidence="8" id="KW-1185">Reference proteome</keyword>
<comment type="function">
    <text evidence="5">Forms part of the polypeptide exit tunnel.</text>
</comment>